<gene>
    <name evidence="1" type="ORF">HPLM_LOCUS709</name>
</gene>
<dbReference type="WBParaSite" id="HPLM_0000070801-mRNA-1">
    <property type="protein sequence ID" value="HPLM_0000070801-mRNA-1"/>
    <property type="gene ID" value="HPLM_0000070801"/>
</dbReference>
<reference evidence="1 2" key="2">
    <citation type="submission" date="2018-11" db="EMBL/GenBank/DDBJ databases">
        <authorList>
            <consortium name="Pathogen Informatics"/>
        </authorList>
    </citation>
    <scope>NUCLEOTIDE SEQUENCE [LARGE SCALE GENOMIC DNA]</scope>
    <source>
        <strain evidence="1 2">MHpl1</strain>
    </source>
</reference>
<protein>
    <submittedName>
        <fullName evidence="1 3">Uncharacterized protein</fullName>
    </submittedName>
</protein>
<keyword evidence="2" id="KW-1185">Reference proteome</keyword>
<evidence type="ECO:0000313" key="1">
    <source>
        <dbReference type="EMBL" id="VDO06157.1"/>
    </source>
</evidence>
<accession>A0A0N4VTU1</accession>
<dbReference type="EMBL" id="UZAF01000622">
    <property type="protein sequence ID" value="VDO06157.1"/>
    <property type="molecule type" value="Genomic_DNA"/>
</dbReference>
<reference evidence="3" key="1">
    <citation type="submission" date="2017-02" db="UniProtKB">
        <authorList>
            <consortium name="WormBaseParasite"/>
        </authorList>
    </citation>
    <scope>IDENTIFICATION</scope>
</reference>
<name>A0A0N4VTU1_HAEPC</name>
<evidence type="ECO:0000313" key="2">
    <source>
        <dbReference type="Proteomes" id="UP000268014"/>
    </source>
</evidence>
<evidence type="ECO:0000313" key="3">
    <source>
        <dbReference type="WBParaSite" id="HPLM_0000070801-mRNA-1"/>
    </source>
</evidence>
<proteinExistence type="predicted"/>
<sequence length="84" mass="9756">MRGIQKLAYEMFRKKLVSIDEFSHAYVPTEEFNSDGGIKCKENNIDEAILAELWEYSGIVLWKMKFHQAECLERIQDSISDNPG</sequence>
<dbReference type="Proteomes" id="UP000268014">
    <property type="component" value="Unassembled WGS sequence"/>
</dbReference>
<organism evidence="3">
    <name type="scientific">Haemonchus placei</name>
    <name type="common">Barber's pole worm</name>
    <dbReference type="NCBI Taxonomy" id="6290"/>
    <lineage>
        <taxon>Eukaryota</taxon>
        <taxon>Metazoa</taxon>
        <taxon>Ecdysozoa</taxon>
        <taxon>Nematoda</taxon>
        <taxon>Chromadorea</taxon>
        <taxon>Rhabditida</taxon>
        <taxon>Rhabditina</taxon>
        <taxon>Rhabditomorpha</taxon>
        <taxon>Strongyloidea</taxon>
        <taxon>Trichostrongylidae</taxon>
        <taxon>Haemonchus</taxon>
    </lineage>
</organism>
<dbReference type="AlphaFoldDB" id="A0A0N4VTU1"/>